<evidence type="ECO:0000313" key="9">
    <source>
        <dbReference type="Ensembl" id="ENSOMEP00000026093.1"/>
    </source>
</evidence>
<dbReference type="PANTHER" id="PTHR18879:SF20">
    <property type="entry name" value="CENTROSOMAL PROTEIN OF 290 KDA"/>
    <property type="match status" value="1"/>
</dbReference>
<evidence type="ECO:0000256" key="3">
    <source>
        <dbReference type="ARBA" id="ARBA00022490"/>
    </source>
</evidence>
<evidence type="ECO:0000313" key="10">
    <source>
        <dbReference type="Proteomes" id="UP000261560"/>
    </source>
</evidence>
<keyword evidence="6" id="KW-0206">Cytoskeleton</keyword>
<evidence type="ECO:0000256" key="1">
    <source>
        <dbReference type="ARBA" id="ARBA00004120"/>
    </source>
</evidence>
<protein>
    <submittedName>
        <fullName evidence="9">Uncharacterized protein</fullName>
    </submittedName>
</protein>
<evidence type="ECO:0000256" key="7">
    <source>
        <dbReference type="ARBA" id="ARBA00023273"/>
    </source>
</evidence>
<dbReference type="OMA" id="ERANHAQ"/>
<name>A0A3B3D7M5_ORYME</name>
<dbReference type="AlphaFoldDB" id="A0A3B3D7M5"/>
<dbReference type="GO" id="GO:1905349">
    <property type="term" value="P:ciliary transition zone assembly"/>
    <property type="evidence" value="ECO:0007669"/>
    <property type="project" value="TreeGrafter"/>
</dbReference>
<accession>A0A3B3D7M5</accession>
<evidence type="ECO:0000256" key="6">
    <source>
        <dbReference type="ARBA" id="ARBA00023212"/>
    </source>
</evidence>
<proteinExistence type="predicted"/>
<evidence type="ECO:0000256" key="2">
    <source>
        <dbReference type="ARBA" id="ARBA00004300"/>
    </source>
</evidence>
<comment type="subcellular location">
    <subcellularLocation>
        <location evidence="1">Cytoplasm</location>
        <location evidence="1">Cytoskeleton</location>
        <location evidence="1">Cilium basal body</location>
    </subcellularLocation>
    <subcellularLocation>
        <location evidence="2">Cytoplasm</location>
        <location evidence="2">Cytoskeleton</location>
        <location evidence="2">Microtubule organizing center</location>
        <location evidence="2">Centrosome</location>
    </subcellularLocation>
</comment>
<keyword evidence="5 8" id="KW-0175">Coiled coil</keyword>
<organism evidence="9 10">
    <name type="scientific">Oryzias melastigma</name>
    <name type="common">Marine medaka</name>
    <dbReference type="NCBI Taxonomy" id="30732"/>
    <lineage>
        <taxon>Eukaryota</taxon>
        <taxon>Metazoa</taxon>
        <taxon>Chordata</taxon>
        <taxon>Craniata</taxon>
        <taxon>Vertebrata</taxon>
        <taxon>Euteleostomi</taxon>
        <taxon>Actinopterygii</taxon>
        <taxon>Neopterygii</taxon>
        <taxon>Teleostei</taxon>
        <taxon>Neoteleostei</taxon>
        <taxon>Acanthomorphata</taxon>
        <taxon>Ovalentaria</taxon>
        <taxon>Atherinomorphae</taxon>
        <taxon>Beloniformes</taxon>
        <taxon>Adrianichthyidae</taxon>
        <taxon>Oryziinae</taxon>
        <taxon>Oryzias</taxon>
    </lineage>
</organism>
<dbReference type="GO" id="GO:0035869">
    <property type="term" value="C:ciliary transition zone"/>
    <property type="evidence" value="ECO:0007669"/>
    <property type="project" value="TreeGrafter"/>
</dbReference>
<keyword evidence="3" id="KW-0963">Cytoplasm</keyword>
<dbReference type="GO" id="GO:0097711">
    <property type="term" value="P:ciliary basal body-plasma membrane docking"/>
    <property type="evidence" value="ECO:0007669"/>
    <property type="project" value="TreeGrafter"/>
</dbReference>
<dbReference type="Ensembl" id="ENSOMET00000005436.1">
    <property type="protein sequence ID" value="ENSOMEP00000026093.1"/>
    <property type="gene ID" value="ENSOMEG00000007709.1"/>
</dbReference>
<reference evidence="9" key="1">
    <citation type="submission" date="2025-08" db="UniProtKB">
        <authorList>
            <consortium name="Ensembl"/>
        </authorList>
    </citation>
    <scope>IDENTIFICATION</scope>
</reference>
<evidence type="ECO:0000256" key="8">
    <source>
        <dbReference type="SAM" id="Coils"/>
    </source>
</evidence>
<evidence type="ECO:0000256" key="5">
    <source>
        <dbReference type="ARBA" id="ARBA00023054"/>
    </source>
</evidence>
<dbReference type="GeneTree" id="ENSGT00730000111039"/>
<dbReference type="GO" id="GO:0034451">
    <property type="term" value="C:centriolar satellite"/>
    <property type="evidence" value="ECO:0007669"/>
    <property type="project" value="TreeGrafter"/>
</dbReference>
<dbReference type="Proteomes" id="UP000261560">
    <property type="component" value="Unplaced"/>
</dbReference>
<evidence type="ECO:0000256" key="4">
    <source>
        <dbReference type="ARBA" id="ARBA00022794"/>
    </source>
</evidence>
<keyword evidence="10" id="KW-1185">Reference proteome</keyword>
<keyword evidence="4" id="KW-0970">Cilium biogenesis/degradation</keyword>
<dbReference type="PaxDb" id="30732-ENSOMEP00000026093"/>
<dbReference type="STRING" id="30732.ENSOMEP00000026093"/>
<reference evidence="9" key="2">
    <citation type="submission" date="2025-09" db="UniProtKB">
        <authorList>
            <consortium name="Ensembl"/>
        </authorList>
    </citation>
    <scope>IDENTIFICATION</scope>
</reference>
<dbReference type="PANTHER" id="PTHR18879">
    <property type="entry name" value="CENTROSOMAL PROTEIN OF 290 KDA"/>
    <property type="match status" value="1"/>
</dbReference>
<dbReference type="GO" id="GO:0043010">
    <property type="term" value="P:camera-type eye development"/>
    <property type="evidence" value="ECO:0007669"/>
    <property type="project" value="TreeGrafter"/>
</dbReference>
<dbReference type="InterPro" id="IPR026201">
    <property type="entry name" value="Cep290"/>
</dbReference>
<sequence>MAAYKIAALQKALDDSVSLSELERANRQYTELTIKYRDHVYFCGIENDSLQEQIRSMIKELEITKEKLNTLEQAWEKVNTVGAETGLDKEGKATINNEMVSAARRITTLEMKELNERQRAEHAHKMYEHVRNSLKHVEDRNLELESKFTEVGHLKSRFSMFEGFKVSHFSLTHLKNNYSIVYLCIILGDYTFLCQQVGL</sequence>
<feature type="coiled-coil region" evidence="8">
    <location>
        <begin position="47"/>
        <end position="78"/>
    </location>
</feature>
<dbReference type="GO" id="GO:0001822">
    <property type="term" value="P:kidney development"/>
    <property type="evidence" value="ECO:0007669"/>
    <property type="project" value="TreeGrafter"/>
</dbReference>
<keyword evidence="7" id="KW-0966">Cell projection</keyword>
<dbReference type="GO" id="GO:1905515">
    <property type="term" value="P:non-motile cilium assembly"/>
    <property type="evidence" value="ECO:0007669"/>
    <property type="project" value="TreeGrafter"/>
</dbReference>